<dbReference type="PANTHER" id="PTHR30050">
    <property type="entry name" value="CHROMOSOMAL REPLICATION INITIATOR PROTEIN DNAA"/>
    <property type="match status" value="1"/>
</dbReference>
<dbReference type="CDD" id="cd00009">
    <property type="entry name" value="AAA"/>
    <property type="match status" value="1"/>
</dbReference>
<evidence type="ECO:0000313" key="2">
    <source>
        <dbReference type="EMBL" id="VYU65849.1"/>
    </source>
</evidence>
<reference evidence="2" key="1">
    <citation type="submission" date="2019-11" db="EMBL/GenBank/DDBJ databases">
        <authorList>
            <person name="Feng L."/>
        </authorList>
    </citation>
    <scope>NUCLEOTIDE SEQUENCE</scope>
    <source>
        <strain evidence="2">CTertiumLFYP3</strain>
    </source>
</reference>
<name>A0A6N3GQ40_9CLOT</name>
<accession>A0A6N3GQ40</accession>
<feature type="domain" description="IstB-like ATP-binding" evidence="1">
    <location>
        <begin position="179"/>
        <end position="296"/>
    </location>
</feature>
<dbReference type="AlphaFoldDB" id="A0A6N3GQ40"/>
<dbReference type="PANTHER" id="PTHR30050:SF4">
    <property type="entry name" value="ATP-BINDING PROTEIN RV3427C IN INSERTION SEQUENCE-RELATED"/>
    <property type="match status" value="1"/>
</dbReference>
<dbReference type="InterPro" id="IPR002611">
    <property type="entry name" value="IstB_ATP-bd"/>
</dbReference>
<dbReference type="Pfam" id="PF01695">
    <property type="entry name" value="IstB_IS21"/>
    <property type="match status" value="1"/>
</dbReference>
<dbReference type="SUPFAM" id="SSF52540">
    <property type="entry name" value="P-loop containing nucleoside triphosphate hydrolases"/>
    <property type="match status" value="1"/>
</dbReference>
<evidence type="ECO:0000259" key="1">
    <source>
        <dbReference type="Pfam" id="PF01695"/>
    </source>
</evidence>
<gene>
    <name evidence="2" type="primary">dnaC_1</name>
    <name evidence="2" type="ORF">CTLFYP3_03352</name>
</gene>
<protein>
    <submittedName>
        <fullName evidence="2">DNA replication protein DnaC</fullName>
    </submittedName>
</protein>
<organism evidence="2">
    <name type="scientific">Clostridium tertium</name>
    <dbReference type="NCBI Taxonomy" id="1559"/>
    <lineage>
        <taxon>Bacteria</taxon>
        <taxon>Bacillati</taxon>
        <taxon>Bacillota</taxon>
        <taxon>Clostridia</taxon>
        <taxon>Eubacteriales</taxon>
        <taxon>Clostridiaceae</taxon>
        <taxon>Clostridium</taxon>
    </lineage>
</organism>
<dbReference type="Gene3D" id="3.40.50.300">
    <property type="entry name" value="P-loop containing nucleotide triphosphate hydrolases"/>
    <property type="match status" value="1"/>
</dbReference>
<sequence>MMIKGYEKELSLIYEKIRNDEKTNLENRRKEIERLHPEILELDNSIQKKSLKLSLDILRGMDESTLNKYRDEITELRFKKCEALVENGYNQDYLNLHYRCSKCKDEGYIGINRCSCYKQKLVNLYYKDSDLKSSLLNNNFDNFNISLFSTHKLNEQDKFSPRKNMENILKYLTQEYLPNFKNSDDNLLFYGNSGTGKTFLSCCVSKSLLDSGYLVVYRTVDELMKNLREIKLENNSVLEDLLLNCDLLVIDDLGTEQITEFTATEFFNFLNKKLLKKRKMIISTNLSLNEISVTYTERIASRLIGNFKLYKFYNEDIRIQSNLRRR</sequence>
<dbReference type="EMBL" id="CACRTO010000048">
    <property type="protein sequence ID" value="VYU65849.1"/>
    <property type="molecule type" value="Genomic_DNA"/>
</dbReference>
<dbReference type="GO" id="GO:0005524">
    <property type="term" value="F:ATP binding"/>
    <property type="evidence" value="ECO:0007669"/>
    <property type="project" value="InterPro"/>
</dbReference>
<dbReference type="GO" id="GO:0006260">
    <property type="term" value="P:DNA replication"/>
    <property type="evidence" value="ECO:0007669"/>
    <property type="project" value="TreeGrafter"/>
</dbReference>
<dbReference type="NCBIfam" id="NF005304">
    <property type="entry name" value="PRK06835.1"/>
    <property type="match status" value="1"/>
</dbReference>
<dbReference type="InterPro" id="IPR027417">
    <property type="entry name" value="P-loop_NTPase"/>
</dbReference>
<proteinExistence type="predicted"/>